<evidence type="ECO:0000256" key="5">
    <source>
        <dbReference type="ARBA" id="ARBA00023295"/>
    </source>
</evidence>
<dbReference type="SUPFAM" id="SSF51445">
    <property type="entry name" value="(Trans)glycosidases"/>
    <property type="match status" value="1"/>
</dbReference>
<dbReference type="PRINTS" id="PR00133">
    <property type="entry name" value="GLHYDRLASE3"/>
</dbReference>
<name>K8WJJ0_9GAMM</name>
<feature type="domain" description="Glycoside hydrolase family 3 N-terminal" evidence="6">
    <location>
        <begin position="45"/>
        <end position="390"/>
    </location>
</feature>
<comment type="similarity">
    <text evidence="2">Belongs to the glycosyl hydrolase 3 family.</text>
</comment>
<dbReference type="HOGENOM" id="CLU_008392_5_3_6"/>
<dbReference type="Gene3D" id="3.40.50.1700">
    <property type="entry name" value="Glycoside hydrolase family 3 C-terminal domain"/>
    <property type="match status" value="1"/>
</dbReference>
<reference evidence="7 8" key="1">
    <citation type="journal article" date="2012" name="BMC Genomics">
        <title>Comparative genomics of bacteria in the genus Providencia isolated from wild Drosophila melanogaster.</title>
        <authorList>
            <person name="Galac M.R."/>
            <person name="Lazzaro B.P."/>
        </authorList>
    </citation>
    <scope>NUCLEOTIDE SEQUENCE [LARGE SCALE GENOMIC DNA]</scope>
    <source>
        <strain evidence="7 8">DSM 19968</strain>
    </source>
</reference>
<dbReference type="InterPro" id="IPR017853">
    <property type="entry name" value="GH"/>
</dbReference>
<dbReference type="PATRIC" id="fig|1141662.3.peg.2446"/>
<evidence type="ECO:0000259" key="6">
    <source>
        <dbReference type="Pfam" id="PF00933"/>
    </source>
</evidence>
<dbReference type="eggNOG" id="COG1472">
    <property type="taxonomic scope" value="Bacteria"/>
</dbReference>
<dbReference type="PANTHER" id="PTHR30480:SF13">
    <property type="entry name" value="BETA-HEXOSAMINIDASE"/>
    <property type="match status" value="1"/>
</dbReference>
<dbReference type="GO" id="GO:0004563">
    <property type="term" value="F:beta-N-acetylhexosaminidase activity"/>
    <property type="evidence" value="ECO:0007669"/>
    <property type="project" value="UniProtKB-EC"/>
</dbReference>
<evidence type="ECO:0000256" key="1">
    <source>
        <dbReference type="ARBA" id="ARBA00001231"/>
    </source>
</evidence>
<dbReference type="Gene3D" id="3.20.20.300">
    <property type="entry name" value="Glycoside hydrolase, family 3, N-terminal domain"/>
    <property type="match status" value="1"/>
</dbReference>
<dbReference type="InterPro" id="IPR019800">
    <property type="entry name" value="Glyco_hydro_3_AS"/>
</dbReference>
<dbReference type="InterPro" id="IPR001764">
    <property type="entry name" value="Glyco_hydro_3_N"/>
</dbReference>
<evidence type="ECO:0000313" key="8">
    <source>
        <dbReference type="Proteomes" id="UP000009336"/>
    </source>
</evidence>
<gene>
    <name evidence="7" type="ORF">OOA_12058</name>
</gene>
<proteinExistence type="inferred from homology"/>
<dbReference type="OrthoDB" id="9786661at2"/>
<evidence type="ECO:0000256" key="4">
    <source>
        <dbReference type="ARBA" id="ARBA00022801"/>
    </source>
</evidence>
<dbReference type="InterPro" id="IPR036881">
    <property type="entry name" value="Glyco_hydro_3_C_sf"/>
</dbReference>
<dbReference type="PROSITE" id="PS00775">
    <property type="entry name" value="GLYCOSYL_HYDROL_F3"/>
    <property type="match status" value="1"/>
</dbReference>
<dbReference type="Pfam" id="PF00933">
    <property type="entry name" value="Glyco_hydro_3"/>
    <property type="match status" value="1"/>
</dbReference>
<dbReference type="InterPro" id="IPR050226">
    <property type="entry name" value="NagZ_Beta-hexosaminidase"/>
</dbReference>
<dbReference type="EMBL" id="AKKL01000032">
    <property type="protein sequence ID" value="EKT60768.1"/>
    <property type="molecule type" value="Genomic_DNA"/>
</dbReference>
<keyword evidence="4 7" id="KW-0378">Hydrolase</keyword>
<comment type="catalytic activity">
    <reaction evidence="1">
        <text>Hydrolysis of terminal non-reducing N-acetyl-D-hexosamine residues in N-acetyl-beta-D-hexosaminides.</text>
        <dbReference type="EC" id="3.2.1.52"/>
    </reaction>
</comment>
<sequence>MKKSILLSLIIFSHFCYSDVIPNDKLKKYWISPEKSADEIVNSMTLDEKIGQMLMPDFRYWELDANGNKLPLIDSNQDVENIIHQYHLGSVILFRENLIDTPQTVNLINSFQNARSNLPLFISTDQEGGYVTRLREGTEMPGNMALGATRSEGLTELVGMIHGYELSNLGFNFNFGPVVDVNNNQNNPVIGVRSYSDRPELVSELANNYITGIHKYNVMSAVKHFPGHGNVSSDTHFSLPTINIDEETWRNIELIPFLKTMNKTDAIMTAHVVVPALDNNKMTSLTGEEIGIPATLSKPILTNILRDELKYNGIIITDAMDMGAISKNFGSNWSVKQAILAGNDIILMPLEISNKQNVSKLDDLYSYLKKEAKTDQELNNRINQSAKRIILSKLEKQLLPDEKKAETAQLAVATPINKDLENMVSDHSITLIKNQNILPYQLKNDNDFIVFSDEQPRNELIKKHLSRIANDSLTNINTKDKVIKMMSDDITAADIENEIKGQDLIILATYNLATNPKNAQKIIDVANKNKIPLVVISTRNPYDIAYLDNVKANIAIYGITGFDVTNNVRNSLETNIYSGLKTLFSDLNQSAINTPKGKLPVDIKTPNSKEIIYPYGHGLTY</sequence>
<dbReference type="STRING" id="1141662.OOA_12058"/>
<dbReference type="InterPro" id="IPR036962">
    <property type="entry name" value="Glyco_hydro_3_N_sf"/>
</dbReference>
<comment type="caution">
    <text evidence="7">The sequence shown here is derived from an EMBL/GenBank/DDBJ whole genome shotgun (WGS) entry which is preliminary data.</text>
</comment>
<dbReference type="EC" id="3.2.1.52" evidence="3"/>
<keyword evidence="5" id="KW-0326">Glycosidase</keyword>
<dbReference type="AlphaFoldDB" id="K8WJJ0"/>
<keyword evidence="8" id="KW-1185">Reference proteome</keyword>
<evidence type="ECO:0000256" key="2">
    <source>
        <dbReference type="ARBA" id="ARBA00005336"/>
    </source>
</evidence>
<organism evidence="7 8">
    <name type="scientific">Providencia burhodogranariea DSM 19968</name>
    <dbReference type="NCBI Taxonomy" id="1141662"/>
    <lineage>
        <taxon>Bacteria</taxon>
        <taxon>Pseudomonadati</taxon>
        <taxon>Pseudomonadota</taxon>
        <taxon>Gammaproteobacteria</taxon>
        <taxon>Enterobacterales</taxon>
        <taxon>Morganellaceae</taxon>
        <taxon>Providencia</taxon>
    </lineage>
</organism>
<dbReference type="Proteomes" id="UP000009336">
    <property type="component" value="Unassembled WGS sequence"/>
</dbReference>
<dbReference type="GO" id="GO:0005975">
    <property type="term" value="P:carbohydrate metabolic process"/>
    <property type="evidence" value="ECO:0007669"/>
    <property type="project" value="InterPro"/>
</dbReference>
<dbReference type="RefSeq" id="WP_008912408.1">
    <property type="nucleotide sequence ID" value="NZ_KB233223.1"/>
</dbReference>
<evidence type="ECO:0000256" key="3">
    <source>
        <dbReference type="ARBA" id="ARBA00012663"/>
    </source>
</evidence>
<protein>
    <recommendedName>
        <fullName evidence="3">beta-N-acetylhexosaminidase</fullName>
        <ecNumber evidence="3">3.2.1.52</ecNumber>
    </recommendedName>
</protein>
<evidence type="ECO:0000313" key="7">
    <source>
        <dbReference type="EMBL" id="EKT60768.1"/>
    </source>
</evidence>
<accession>K8WJJ0</accession>
<dbReference type="PANTHER" id="PTHR30480">
    <property type="entry name" value="BETA-HEXOSAMINIDASE-RELATED"/>
    <property type="match status" value="1"/>
</dbReference>
<dbReference type="GO" id="GO:0009254">
    <property type="term" value="P:peptidoglycan turnover"/>
    <property type="evidence" value="ECO:0007669"/>
    <property type="project" value="TreeGrafter"/>
</dbReference>